<reference evidence="2" key="1">
    <citation type="journal article" date="2020" name="Stud. Mycol.">
        <title>101 Dothideomycetes genomes: a test case for predicting lifestyles and emergence of pathogens.</title>
        <authorList>
            <person name="Haridas S."/>
            <person name="Albert R."/>
            <person name="Binder M."/>
            <person name="Bloem J."/>
            <person name="Labutti K."/>
            <person name="Salamov A."/>
            <person name="Andreopoulos B."/>
            <person name="Baker S."/>
            <person name="Barry K."/>
            <person name="Bills G."/>
            <person name="Bluhm B."/>
            <person name="Cannon C."/>
            <person name="Castanera R."/>
            <person name="Culley D."/>
            <person name="Daum C."/>
            <person name="Ezra D."/>
            <person name="Gonzalez J."/>
            <person name="Henrissat B."/>
            <person name="Kuo A."/>
            <person name="Liang C."/>
            <person name="Lipzen A."/>
            <person name="Lutzoni F."/>
            <person name="Magnuson J."/>
            <person name="Mondo S."/>
            <person name="Nolan M."/>
            <person name="Ohm R."/>
            <person name="Pangilinan J."/>
            <person name="Park H.-J."/>
            <person name="Ramirez L."/>
            <person name="Alfaro M."/>
            <person name="Sun H."/>
            <person name="Tritt A."/>
            <person name="Yoshinaga Y."/>
            <person name="Zwiers L.-H."/>
            <person name="Turgeon B."/>
            <person name="Goodwin S."/>
            <person name="Spatafora J."/>
            <person name="Crous P."/>
            <person name="Grigoriev I."/>
        </authorList>
    </citation>
    <scope>NUCLEOTIDE SEQUENCE</scope>
    <source>
        <strain evidence="2">CBS 121410</strain>
    </source>
</reference>
<name>A0A6A5YBI2_9PEZI</name>
<feature type="region of interest" description="Disordered" evidence="1">
    <location>
        <begin position="152"/>
        <end position="172"/>
    </location>
</feature>
<feature type="region of interest" description="Disordered" evidence="1">
    <location>
        <begin position="323"/>
        <end position="408"/>
    </location>
</feature>
<feature type="compositionally biased region" description="Low complexity" evidence="1">
    <location>
        <begin position="263"/>
        <end position="276"/>
    </location>
</feature>
<proteinExistence type="predicted"/>
<dbReference type="AlphaFoldDB" id="A0A6A5YBI2"/>
<feature type="compositionally biased region" description="Low complexity" evidence="1">
    <location>
        <begin position="355"/>
        <end position="364"/>
    </location>
</feature>
<feature type="compositionally biased region" description="Polar residues" evidence="1">
    <location>
        <begin position="152"/>
        <end position="168"/>
    </location>
</feature>
<keyword evidence="3" id="KW-1185">Reference proteome</keyword>
<organism evidence="2 3">
    <name type="scientific">Saccharata proteae CBS 121410</name>
    <dbReference type="NCBI Taxonomy" id="1314787"/>
    <lineage>
        <taxon>Eukaryota</taxon>
        <taxon>Fungi</taxon>
        <taxon>Dikarya</taxon>
        <taxon>Ascomycota</taxon>
        <taxon>Pezizomycotina</taxon>
        <taxon>Dothideomycetes</taxon>
        <taxon>Dothideomycetes incertae sedis</taxon>
        <taxon>Botryosphaeriales</taxon>
        <taxon>Saccharataceae</taxon>
        <taxon>Saccharata</taxon>
    </lineage>
</organism>
<evidence type="ECO:0000313" key="3">
    <source>
        <dbReference type="Proteomes" id="UP000799776"/>
    </source>
</evidence>
<feature type="compositionally biased region" description="Polar residues" evidence="1">
    <location>
        <begin position="388"/>
        <end position="408"/>
    </location>
</feature>
<dbReference type="Proteomes" id="UP000799776">
    <property type="component" value="Unassembled WGS sequence"/>
</dbReference>
<evidence type="ECO:0000313" key="2">
    <source>
        <dbReference type="EMBL" id="KAF2089225.1"/>
    </source>
</evidence>
<feature type="compositionally biased region" description="Polar residues" evidence="1">
    <location>
        <begin position="371"/>
        <end position="380"/>
    </location>
</feature>
<sequence>MATFEHDPTSSDMAWNGSEVLLENVLYVNGAYNTTQGSTVAPSKIAARNARNEDFTAAGDNATENADPVHLTPDGDFTEAGKMLLKNAIAQLSTPQDGTDLSASDRTSSSFADADANATEDASIEYLAPDGSLTEAGKKMLMGWDTVAELSTPEQNDLTASERTSGSSWKAGKKLTRAVAHTSIPWSSAMNNFTIGSRATVNANTVSNASSTGTASAVGKATSTSHSKPARTAPYPAPSPDHMKGRSTGEATNGRRVNGHQFNENTNGTHINNNVIGHSNKQLSLPFIHPPTPAPAVYSNSRIVTGYSIRDFQRLNNTATALSTDAMARDPQTGRFLRGDNNHNRRSDGTFRPANSTNTTPSTNRVHKPSNTRPSSARQTTRLDNHNRNSLASKAAGKNSTITNSLDTNIPINNALIPANTSTPRPPQIINTYSLPHIPDHLNPFWLDAQTFSERYPNGIDFEQYETLDGTSMYDIPGSFSGFGDAGGDSSMGFTGRQDFPSVGTAVASGYNGMGHNGHQAARAGFAAVPRINSNGGVRKNSLDPMRASYSNISLSPRSHIPGSDIPVASATEAQSPAALASDNHSLSPLSFAALSTTNHHVATYSSAQEANGMARALSLQRQENGSYGFLDLRTGQMGMADSVLRWNEGGVVRQYEYAREHSGVEKKVVGGEELVKIRLVGMEECVTFEVKKKG</sequence>
<feature type="region of interest" description="Disordered" evidence="1">
    <location>
        <begin position="94"/>
        <end position="116"/>
    </location>
</feature>
<feature type="compositionally biased region" description="Polar residues" evidence="1">
    <location>
        <begin position="208"/>
        <end position="227"/>
    </location>
</feature>
<dbReference type="EMBL" id="ML978714">
    <property type="protein sequence ID" value="KAF2089225.1"/>
    <property type="molecule type" value="Genomic_DNA"/>
</dbReference>
<feature type="compositionally biased region" description="Basic and acidic residues" evidence="1">
    <location>
        <begin position="337"/>
        <end position="349"/>
    </location>
</feature>
<feature type="compositionally biased region" description="Polar residues" evidence="1">
    <location>
        <begin position="94"/>
        <end position="111"/>
    </location>
</feature>
<protein>
    <submittedName>
        <fullName evidence="2">Uncharacterized protein</fullName>
    </submittedName>
</protein>
<gene>
    <name evidence="2" type="ORF">K490DRAFT_54851</name>
</gene>
<evidence type="ECO:0000256" key="1">
    <source>
        <dbReference type="SAM" id="MobiDB-lite"/>
    </source>
</evidence>
<accession>A0A6A5YBI2</accession>
<feature type="region of interest" description="Disordered" evidence="1">
    <location>
        <begin position="208"/>
        <end position="276"/>
    </location>
</feature>